<dbReference type="Pfam" id="PF05699">
    <property type="entry name" value="Dimer_Tnp_hAT"/>
    <property type="match status" value="1"/>
</dbReference>
<evidence type="ECO:0000313" key="2">
    <source>
        <dbReference type="EnsemblPlants" id="HORVU.MOREX.r3.4HG0401110.1.CDS1"/>
    </source>
</evidence>
<organism evidence="2 3">
    <name type="scientific">Hordeum vulgare subsp. vulgare</name>
    <name type="common">Domesticated barley</name>
    <dbReference type="NCBI Taxonomy" id="112509"/>
    <lineage>
        <taxon>Eukaryota</taxon>
        <taxon>Viridiplantae</taxon>
        <taxon>Streptophyta</taxon>
        <taxon>Embryophyta</taxon>
        <taxon>Tracheophyta</taxon>
        <taxon>Spermatophyta</taxon>
        <taxon>Magnoliopsida</taxon>
        <taxon>Liliopsida</taxon>
        <taxon>Poales</taxon>
        <taxon>Poaceae</taxon>
        <taxon>BOP clade</taxon>
        <taxon>Pooideae</taxon>
        <taxon>Triticodae</taxon>
        <taxon>Triticeae</taxon>
        <taxon>Hordeinae</taxon>
        <taxon>Hordeum</taxon>
    </lineage>
</organism>
<sequence length="465" mass="53106">MFVKHDLSMSRLRGQGYDGASNMRGELNGFKKLVLDVNPYAFYVHCFAHQLQLVVVAVVMGVLAVSDFFGHTNKIVNMVSASCKRKDVLLQKYHDNLVVQLEHGEILSGKEQHQEISLARPDDTLWGSHHKTLIRFYQMWDSVVEVLHGISLDGADADDRGLASGLMINMESFEFVLILHLMLRVLGLTNDLSQALQQKDQNIVCAINMIVSVKSLLQKLRDDGWQPLLISTTNFCAARNIIVPNMDDNILARGYPRRSRKMVTCLHHYKVTIFNEVLDRNIAEMNNHLSETSTRLLKCIACLDPRDSFSNFGHDKLVELANIYSIDFSSQERYLLTDQLNIYIDVMKRSDEFLACDSLSSLALKLVQSRQHLVFPLVYRLIRLALTLLVATASLERVFSAMNIIKMDLRNKMGDDWLNDLMVCFVEREIFAKISDNQIMIHFHALKSRRGHLPPQTRVHYAITS</sequence>
<reference evidence="3" key="1">
    <citation type="journal article" date="2012" name="Nature">
        <title>A physical, genetic and functional sequence assembly of the barley genome.</title>
        <authorList>
            <consortium name="The International Barley Genome Sequencing Consortium"/>
            <person name="Mayer K.F."/>
            <person name="Waugh R."/>
            <person name="Brown J.W."/>
            <person name="Schulman A."/>
            <person name="Langridge P."/>
            <person name="Platzer M."/>
            <person name="Fincher G.B."/>
            <person name="Muehlbauer G.J."/>
            <person name="Sato K."/>
            <person name="Close T.J."/>
            <person name="Wise R.P."/>
            <person name="Stein N."/>
        </authorList>
    </citation>
    <scope>NUCLEOTIDE SEQUENCE [LARGE SCALE GENOMIC DNA]</scope>
    <source>
        <strain evidence="3">cv. Morex</strain>
    </source>
</reference>
<dbReference type="InterPro" id="IPR008906">
    <property type="entry name" value="HATC_C_dom"/>
</dbReference>
<keyword evidence="3" id="KW-1185">Reference proteome</keyword>
<dbReference type="InterPro" id="IPR012337">
    <property type="entry name" value="RNaseH-like_sf"/>
</dbReference>
<proteinExistence type="predicted"/>
<reference evidence="2" key="3">
    <citation type="submission" date="2022-01" db="UniProtKB">
        <authorList>
            <consortium name="EnsemblPlants"/>
        </authorList>
    </citation>
    <scope>IDENTIFICATION</scope>
    <source>
        <strain evidence="2">subsp. vulgare</strain>
    </source>
</reference>
<name>A0A8I6XNG5_HORVV</name>
<dbReference type="GO" id="GO:0046983">
    <property type="term" value="F:protein dimerization activity"/>
    <property type="evidence" value="ECO:0007669"/>
    <property type="project" value="InterPro"/>
</dbReference>
<dbReference type="PANTHER" id="PTHR11697:SF230">
    <property type="entry name" value="ZINC FINGER, MYM DOMAIN CONTAINING 1"/>
    <property type="match status" value="1"/>
</dbReference>
<dbReference type="InterPro" id="IPR055298">
    <property type="entry name" value="AtLOH3-like"/>
</dbReference>
<evidence type="ECO:0000259" key="1">
    <source>
        <dbReference type="Pfam" id="PF05699"/>
    </source>
</evidence>
<dbReference type="Gramene" id="HORVU.MOREX.r3.4HG0401110.1">
    <property type="protein sequence ID" value="HORVU.MOREX.r3.4HG0401110.1.CDS1"/>
    <property type="gene ID" value="HORVU.MOREX.r3.4HG0401110"/>
</dbReference>
<dbReference type="SUPFAM" id="SSF53098">
    <property type="entry name" value="Ribonuclease H-like"/>
    <property type="match status" value="1"/>
</dbReference>
<dbReference type="PANTHER" id="PTHR11697">
    <property type="entry name" value="GENERAL TRANSCRIPTION FACTOR 2-RELATED ZINC FINGER PROTEIN"/>
    <property type="match status" value="1"/>
</dbReference>
<dbReference type="Proteomes" id="UP000011116">
    <property type="component" value="Chromosome 4H"/>
</dbReference>
<dbReference type="EnsemblPlants" id="HORVU.MOREX.r3.4HG0401110.1">
    <property type="protein sequence ID" value="HORVU.MOREX.r3.4HG0401110.1.CDS1"/>
    <property type="gene ID" value="HORVU.MOREX.r3.4HG0401110"/>
</dbReference>
<reference evidence="2" key="2">
    <citation type="submission" date="2020-10" db="EMBL/GenBank/DDBJ databases">
        <authorList>
            <person name="Scholz U."/>
            <person name="Mascher M."/>
            <person name="Fiebig A."/>
        </authorList>
    </citation>
    <scope>NUCLEOTIDE SEQUENCE [LARGE SCALE GENOMIC DNA]</scope>
    <source>
        <strain evidence="2">cv. Morex</strain>
    </source>
</reference>
<dbReference type="AlphaFoldDB" id="A0A8I6XNG5"/>
<feature type="domain" description="HAT C-terminal dimerisation" evidence="1">
    <location>
        <begin position="370"/>
        <end position="429"/>
    </location>
</feature>
<protein>
    <recommendedName>
        <fullName evidence="1">HAT C-terminal dimerisation domain-containing protein</fullName>
    </recommendedName>
</protein>
<accession>A0A8I6XNG5</accession>
<evidence type="ECO:0000313" key="3">
    <source>
        <dbReference type="Proteomes" id="UP000011116"/>
    </source>
</evidence>